<accession>A0A8H7P3T0</accession>
<comment type="caution">
    <text evidence="1">The sequence shown here is derived from an EMBL/GenBank/DDBJ whole genome shotgun (WGS) entry which is preliminary data.</text>
</comment>
<dbReference type="AlphaFoldDB" id="A0A8H7P3T0"/>
<reference evidence="1" key="1">
    <citation type="submission" date="2020-11" db="EMBL/GenBank/DDBJ databases">
        <authorList>
            <person name="Koelle M."/>
            <person name="Horta M.A.C."/>
            <person name="Nowrousian M."/>
            <person name="Ohm R.A."/>
            <person name="Benz P."/>
            <person name="Pilgard A."/>
        </authorList>
    </citation>
    <scope>NUCLEOTIDE SEQUENCE</scope>
    <source>
        <strain evidence="1">FPRL280</strain>
    </source>
</reference>
<gene>
    <name evidence="1" type="ORF">IEO21_04675</name>
</gene>
<dbReference type="Proteomes" id="UP000639403">
    <property type="component" value="Unassembled WGS sequence"/>
</dbReference>
<dbReference type="EMBL" id="JADOXO010000073">
    <property type="protein sequence ID" value="KAF9815228.1"/>
    <property type="molecule type" value="Genomic_DNA"/>
</dbReference>
<protein>
    <submittedName>
        <fullName evidence="1">Uncharacterized protein</fullName>
    </submittedName>
</protein>
<proteinExistence type="predicted"/>
<evidence type="ECO:0000313" key="2">
    <source>
        <dbReference type="Proteomes" id="UP000639403"/>
    </source>
</evidence>
<organism evidence="1 2">
    <name type="scientific">Rhodonia placenta</name>
    <dbReference type="NCBI Taxonomy" id="104341"/>
    <lineage>
        <taxon>Eukaryota</taxon>
        <taxon>Fungi</taxon>
        <taxon>Dikarya</taxon>
        <taxon>Basidiomycota</taxon>
        <taxon>Agaricomycotina</taxon>
        <taxon>Agaricomycetes</taxon>
        <taxon>Polyporales</taxon>
        <taxon>Adustoporiaceae</taxon>
        <taxon>Rhodonia</taxon>
    </lineage>
</organism>
<sequence>MSDGIHALPLVLHTSNHVEPLCQWGRSKAETRIDGVLSFILRASKLEYRSRGARSIGFAPTFRTPDAIHIFRRVAEGTLRVTWTIGYLNHYQRHADKKEHPAQCGLEEAQAVELAMDCVREISQTRVCGILLAELQDLHTTRARARRRDWPRRFVIFVSVSDLPGRSQTVERPDLDWELAYSIISGVPLANGRPGRRLSEAVVACLQCTDVSAHVGFPVASVEAGTYPEGHGKACAMPRGLRPIRLEEIICKALLSLRPIPIFGGRHLPGTLHSVPIIGGRHFCGSALILQAIRHNNEYWSAMLSSPRPDL</sequence>
<evidence type="ECO:0000313" key="1">
    <source>
        <dbReference type="EMBL" id="KAF9815228.1"/>
    </source>
</evidence>
<reference evidence="1" key="2">
    <citation type="journal article" name="Front. Microbiol.">
        <title>Degradative Capacity of Two Strains of Rhodonia placenta: From Phenotype to Genotype.</title>
        <authorList>
            <person name="Kolle M."/>
            <person name="Horta M.A.C."/>
            <person name="Nowrousian M."/>
            <person name="Ohm R.A."/>
            <person name="Benz J.P."/>
            <person name="Pilgard A."/>
        </authorList>
    </citation>
    <scope>NUCLEOTIDE SEQUENCE</scope>
    <source>
        <strain evidence="1">FPRL280</strain>
    </source>
</reference>
<name>A0A8H7P3T0_9APHY</name>